<proteinExistence type="predicted"/>
<accession>A0A9P5ZQE4</accession>
<organism evidence="1 2">
    <name type="scientific">Pleurotus eryngii</name>
    <name type="common">Boletus of the steppes</name>
    <dbReference type="NCBI Taxonomy" id="5323"/>
    <lineage>
        <taxon>Eukaryota</taxon>
        <taxon>Fungi</taxon>
        <taxon>Dikarya</taxon>
        <taxon>Basidiomycota</taxon>
        <taxon>Agaricomycotina</taxon>
        <taxon>Agaricomycetes</taxon>
        <taxon>Agaricomycetidae</taxon>
        <taxon>Agaricales</taxon>
        <taxon>Pleurotineae</taxon>
        <taxon>Pleurotaceae</taxon>
        <taxon>Pleurotus</taxon>
    </lineage>
</organism>
<dbReference type="Proteomes" id="UP000807025">
    <property type="component" value="Unassembled WGS sequence"/>
</dbReference>
<evidence type="ECO:0000313" key="1">
    <source>
        <dbReference type="EMBL" id="KAF9492034.1"/>
    </source>
</evidence>
<name>A0A9P5ZQE4_PLEER</name>
<dbReference type="AlphaFoldDB" id="A0A9P5ZQE4"/>
<evidence type="ECO:0000313" key="2">
    <source>
        <dbReference type="Proteomes" id="UP000807025"/>
    </source>
</evidence>
<keyword evidence="2" id="KW-1185">Reference proteome</keyword>
<protein>
    <submittedName>
        <fullName evidence="1">Uncharacterized protein</fullName>
    </submittedName>
</protein>
<comment type="caution">
    <text evidence="1">The sequence shown here is derived from an EMBL/GenBank/DDBJ whole genome shotgun (WGS) entry which is preliminary data.</text>
</comment>
<sequence>MKGTLAEVSFTLHHQHINSFNWDLFHAEVLKVAIIGEVGLPQTDIVGRGASAVCAEDMWFPTRVPAWV</sequence>
<gene>
    <name evidence="1" type="ORF">BDN71DRAFT_1241545</name>
</gene>
<dbReference type="EMBL" id="MU154608">
    <property type="protein sequence ID" value="KAF9492034.1"/>
    <property type="molecule type" value="Genomic_DNA"/>
</dbReference>
<reference evidence="1" key="1">
    <citation type="submission" date="2020-11" db="EMBL/GenBank/DDBJ databases">
        <authorList>
            <consortium name="DOE Joint Genome Institute"/>
            <person name="Ahrendt S."/>
            <person name="Riley R."/>
            <person name="Andreopoulos W."/>
            <person name="Labutti K."/>
            <person name="Pangilinan J."/>
            <person name="Ruiz-Duenas F.J."/>
            <person name="Barrasa J.M."/>
            <person name="Sanchez-Garcia M."/>
            <person name="Camarero S."/>
            <person name="Miyauchi S."/>
            <person name="Serrano A."/>
            <person name="Linde D."/>
            <person name="Babiker R."/>
            <person name="Drula E."/>
            <person name="Ayuso-Fernandez I."/>
            <person name="Pacheco R."/>
            <person name="Padilla G."/>
            <person name="Ferreira P."/>
            <person name="Barriuso J."/>
            <person name="Kellner H."/>
            <person name="Castanera R."/>
            <person name="Alfaro M."/>
            <person name="Ramirez L."/>
            <person name="Pisabarro A.G."/>
            <person name="Kuo A."/>
            <person name="Tritt A."/>
            <person name="Lipzen A."/>
            <person name="He G."/>
            <person name="Yan M."/>
            <person name="Ng V."/>
            <person name="Cullen D."/>
            <person name="Martin F."/>
            <person name="Rosso M.-N."/>
            <person name="Henrissat B."/>
            <person name="Hibbett D."/>
            <person name="Martinez A.T."/>
            <person name="Grigoriev I.V."/>
        </authorList>
    </citation>
    <scope>NUCLEOTIDE SEQUENCE</scope>
    <source>
        <strain evidence="1">ATCC 90797</strain>
    </source>
</reference>